<proteinExistence type="predicted"/>
<dbReference type="EMBL" id="JAABOA010002311">
    <property type="protein sequence ID" value="KAF9580054.1"/>
    <property type="molecule type" value="Genomic_DNA"/>
</dbReference>
<comment type="caution">
    <text evidence="2">The sequence shown here is derived from an EMBL/GenBank/DDBJ whole genome shotgun (WGS) entry which is preliminary data.</text>
</comment>
<sequence length="135" mass="15285">MLVNAFTSSLLLGLLAFVQLAESKDSFYFKKAIVTSQLTSAMSLQDFFRCYANVENCDGQKIMLSCSETNVFRENTEKCSSKWYTYNNGQTLRIKECSVRGGIVLENKYMEFNAMSVGTPTCTPFKPKAYRIDCL</sequence>
<evidence type="ECO:0008006" key="4">
    <source>
        <dbReference type="Google" id="ProtNLM"/>
    </source>
</evidence>
<dbReference type="AlphaFoldDB" id="A0A9P6FRH1"/>
<name>A0A9P6FRH1_9FUNG</name>
<feature type="non-terminal residue" evidence="2">
    <location>
        <position position="135"/>
    </location>
</feature>
<evidence type="ECO:0000313" key="2">
    <source>
        <dbReference type="EMBL" id="KAF9580054.1"/>
    </source>
</evidence>
<protein>
    <recommendedName>
        <fullName evidence="4">Secreted protein</fullName>
    </recommendedName>
</protein>
<feature type="chain" id="PRO_5040471617" description="Secreted protein" evidence="1">
    <location>
        <begin position="24"/>
        <end position="135"/>
    </location>
</feature>
<keyword evidence="1" id="KW-0732">Signal</keyword>
<evidence type="ECO:0000313" key="3">
    <source>
        <dbReference type="Proteomes" id="UP000780801"/>
    </source>
</evidence>
<keyword evidence="3" id="KW-1185">Reference proteome</keyword>
<organism evidence="2 3">
    <name type="scientific">Lunasporangiospora selenospora</name>
    <dbReference type="NCBI Taxonomy" id="979761"/>
    <lineage>
        <taxon>Eukaryota</taxon>
        <taxon>Fungi</taxon>
        <taxon>Fungi incertae sedis</taxon>
        <taxon>Mucoromycota</taxon>
        <taxon>Mortierellomycotina</taxon>
        <taxon>Mortierellomycetes</taxon>
        <taxon>Mortierellales</taxon>
        <taxon>Mortierellaceae</taxon>
        <taxon>Lunasporangiospora</taxon>
    </lineage>
</organism>
<accession>A0A9P6FRH1</accession>
<gene>
    <name evidence="2" type="ORF">BGW38_003452</name>
</gene>
<feature type="signal peptide" evidence="1">
    <location>
        <begin position="1"/>
        <end position="23"/>
    </location>
</feature>
<reference evidence="2" key="1">
    <citation type="journal article" date="2020" name="Fungal Divers.">
        <title>Resolving the Mortierellaceae phylogeny through synthesis of multi-gene phylogenetics and phylogenomics.</title>
        <authorList>
            <person name="Vandepol N."/>
            <person name="Liber J."/>
            <person name="Desiro A."/>
            <person name="Na H."/>
            <person name="Kennedy M."/>
            <person name="Barry K."/>
            <person name="Grigoriev I.V."/>
            <person name="Miller A.N."/>
            <person name="O'Donnell K."/>
            <person name="Stajich J.E."/>
            <person name="Bonito G."/>
        </authorList>
    </citation>
    <scope>NUCLEOTIDE SEQUENCE</scope>
    <source>
        <strain evidence="2">KOD1015</strain>
    </source>
</reference>
<dbReference type="Proteomes" id="UP000780801">
    <property type="component" value="Unassembled WGS sequence"/>
</dbReference>
<evidence type="ECO:0000256" key="1">
    <source>
        <dbReference type="SAM" id="SignalP"/>
    </source>
</evidence>